<organism evidence="1">
    <name type="scientific">uncultured Caudovirales phage</name>
    <dbReference type="NCBI Taxonomy" id="2100421"/>
    <lineage>
        <taxon>Viruses</taxon>
        <taxon>Duplodnaviria</taxon>
        <taxon>Heunggongvirae</taxon>
        <taxon>Uroviricota</taxon>
        <taxon>Caudoviricetes</taxon>
        <taxon>Peduoviridae</taxon>
        <taxon>Maltschvirus</taxon>
        <taxon>Maltschvirus maltsch</taxon>
    </lineage>
</organism>
<reference evidence="1" key="1">
    <citation type="submission" date="2020-05" db="EMBL/GenBank/DDBJ databases">
        <authorList>
            <person name="Chiriac C."/>
            <person name="Salcher M."/>
            <person name="Ghai R."/>
            <person name="Kavagutti S V."/>
        </authorList>
    </citation>
    <scope>NUCLEOTIDE SEQUENCE</scope>
</reference>
<proteinExistence type="predicted"/>
<protein>
    <submittedName>
        <fullName evidence="1">Uncharacterized protein</fullName>
    </submittedName>
</protein>
<gene>
    <name evidence="1" type="ORF">UFOVP389_23</name>
</gene>
<sequence length="160" mass="16360">MTFPTGTVISTANVDSPDDDPSLARGDIYNLIVAVNQLIASVNAANGVLSLDSGGKISTSFIPGTITVSGDQTLSPTNGIISLRNVLRMRQIQFVQLGSMAGTTSPSAGDIVYLTDGDAGNPCLAVYNGSQWRTIRLGTQVGPSGAALTSAFTLTATAVP</sequence>
<name>A0A6J7X3R8_9CAUD</name>
<evidence type="ECO:0000313" key="1">
    <source>
        <dbReference type="EMBL" id="CAB5223926.1"/>
    </source>
</evidence>
<dbReference type="EMBL" id="LR798332">
    <property type="protein sequence ID" value="CAB5223926.1"/>
    <property type="molecule type" value="Genomic_DNA"/>
</dbReference>
<accession>A0A6J7X3R8</accession>